<evidence type="ECO:0000313" key="7">
    <source>
        <dbReference type="EMBL" id="MEQ5842450.1"/>
    </source>
</evidence>
<dbReference type="GO" id="GO:0004358">
    <property type="term" value="F:L-glutamate N-acetyltransferase activity, acting on acetyl-L-ornithine as donor"/>
    <property type="evidence" value="ECO:0007669"/>
    <property type="project" value="UniProtKB-EC"/>
</dbReference>
<dbReference type="Gene3D" id="3.60.70.12">
    <property type="entry name" value="L-amino peptidase D-ALA esterase/amidase"/>
    <property type="match status" value="1"/>
</dbReference>
<comment type="pathway">
    <text evidence="6">Amino-acid biosynthesis; L-arginine biosynthesis; L-ornithine and N-acetyl-L-glutamate from L-glutamate and N(2)-acetyl-L-ornithine (cyclic): step 1/1.</text>
</comment>
<evidence type="ECO:0000256" key="4">
    <source>
        <dbReference type="ARBA" id="ARBA00022813"/>
    </source>
</evidence>
<feature type="chain" id="PRO_5044923466" description="Arginine biosynthesis bifunctional protein ArgJ alpha chain" evidence="6">
    <location>
        <begin position="1"/>
        <end position="205"/>
    </location>
</feature>
<dbReference type="Pfam" id="PF01960">
    <property type="entry name" value="ArgJ"/>
    <property type="match status" value="1"/>
</dbReference>
<dbReference type="RefSeq" id="WP_349545780.1">
    <property type="nucleotide sequence ID" value="NZ_JAOALG010000002.1"/>
</dbReference>
<keyword evidence="3 6" id="KW-0808">Transferase</keyword>
<evidence type="ECO:0000256" key="3">
    <source>
        <dbReference type="ARBA" id="ARBA00022679"/>
    </source>
</evidence>
<dbReference type="EC" id="2.3.1.1" evidence="6"/>
<dbReference type="NCBIfam" id="TIGR00120">
    <property type="entry name" value="ArgJ"/>
    <property type="match status" value="1"/>
</dbReference>
<dbReference type="Gene3D" id="3.10.20.340">
    <property type="entry name" value="ArgJ beta chain, C-terminal domain"/>
    <property type="match status" value="1"/>
</dbReference>
<evidence type="ECO:0000313" key="8">
    <source>
        <dbReference type="Proteomes" id="UP001469089"/>
    </source>
</evidence>
<feature type="binding site" evidence="6">
    <location>
        <position position="173"/>
    </location>
    <ligand>
        <name>substrate</name>
    </ligand>
</feature>
<gene>
    <name evidence="6 7" type="primary">argJ</name>
    <name evidence="7" type="ORF">N0A02_23670</name>
</gene>
<dbReference type="EMBL" id="JAOALG010000002">
    <property type="protein sequence ID" value="MEQ5842450.1"/>
    <property type="molecule type" value="Genomic_DNA"/>
</dbReference>
<keyword evidence="6" id="KW-0963">Cytoplasm</keyword>
<keyword evidence="6" id="KW-0028">Amino-acid biosynthesis</keyword>
<feature type="binding site" evidence="6">
    <location>
        <position position="195"/>
    </location>
    <ligand>
        <name>substrate</name>
    </ligand>
</feature>
<dbReference type="CDD" id="cd02152">
    <property type="entry name" value="OAT"/>
    <property type="match status" value="1"/>
</dbReference>
<comment type="subcellular location">
    <subcellularLocation>
        <location evidence="6">Cytoplasm</location>
    </subcellularLocation>
</comment>
<dbReference type="PANTHER" id="PTHR23100:SF0">
    <property type="entry name" value="ARGININE BIOSYNTHESIS BIFUNCTIONAL PROTEIN ARGJ, MITOCHONDRIAL"/>
    <property type="match status" value="1"/>
</dbReference>
<comment type="function">
    <text evidence="6">Catalyzes two activities which are involved in the cyclic version of arginine biosynthesis: the synthesis of N-acetylglutamate from glutamate and acetyl-CoA as the acetyl donor, and of ornithine by transacetylation between N(2)-acetylornithine and glutamate.</text>
</comment>
<evidence type="ECO:0000256" key="1">
    <source>
        <dbReference type="ARBA" id="ARBA00006774"/>
    </source>
</evidence>
<dbReference type="EC" id="2.3.1.35" evidence="6"/>
<comment type="catalytic activity">
    <reaction evidence="6">
        <text>N(2)-acetyl-L-ornithine + L-glutamate = N-acetyl-L-glutamate + L-ornithine</text>
        <dbReference type="Rhea" id="RHEA:15349"/>
        <dbReference type="ChEBI" id="CHEBI:29985"/>
        <dbReference type="ChEBI" id="CHEBI:44337"/>
        <dbReference type="ChEBI" id="CHEBI:46911"/>
        <dbReference type="ChEBI" id="CHEBI:57805"/>
        <dbReference type="EC" id="2.3.1.35"/>
    </reaction>
</comment>
<comment type="catalytic activity">
    <reaction evidence="6">
        <text>L-glutamate + acetyl-CoA = N-acetyl-L-glutamate + CoA + H(+)</text>
        <dbReference type="Rhea" id="RHEA:24292"/>
        <dbReference type="ChEBI" id="CHEBI:15378"/>
        <dbReference type="ChEBI" id="CHEBI:29985"/>
        <dbReference type="ChEBI" id="CHEBI:44337"/>
        <dbReference type="ChEBI" id="CHEBI:57287"/>
        <dbReference type="ChEBI" id="CHEBI:57288"/>
        <dbReference type="EC" id="2.3.1.1"/>
    </reaction>
</comment>
<dbReference type="SUPFAM" id="SSF56266">
    <property type="entry name" value="DmpA/ArgJ-like"/>
    <property type="match status" value="1"/>
</dbReference>
<feature type="binding site" evidence="6">
    <location>
        <position position="408"/>
    </location>
    <ligand>
        <name>substrate</name>
    </ligand>
</feature>
<feature type="binding site" evidence="6">
    <location>
        <position position="206"/>
    </location>
    <ligand>
        <name>substrate</name>
    </ligand>
</feature>
<organism evidence="7 8">
    <name type="scientific">Paraburkholderia acidicola</name>
    <dbReference type="NCBI Taxonomy" id="1912599"/>
    <lineage>
        <taxon>Bacteria</taxon>
        <taxon>Pseudomonadati</taxon>
        <taxon>Pseudomonadota</taxon>
        <taxon>Betaproteobacteria</taxon>
        <taxon>Burkholderiales</taxon>
        <taxon>Burkholderiaceae</taxon>
        <taxon>Paraburkholderia</taxon>
    </lineage>
</organism>
<comment type="subunit">
    <text evidence="2 6">Heterotetramer of two alpha and two beta chains.</text>
</comment>
<feature type="binding site" evidence="6">
    <location>
        <position position="285"/>
    </location>
    <ligand>
        <name>substrate</name>
    </ligand>
</feature>
<feature type="site" description="Cleavage; by autolysis" evidence="6">
    <location>
        <begin position="205"/>
        <end position="206"/>
    </location>
</feature>
<keyword evidence="5 6" id="KW-0012">Acyltransferase</keyword>
<protein>
    <recommendedName>
        <fullName evidence="6">Arginine biosynthesis bifunctional protein ArgJ</fullName>
    </recommendedName>
    <domain>
        <recommendedName>
            <fullName evidence="6">Glutamate N-acetyltransferase</fullName>
            <ecNumber evidence="6">2.3.1.35</ecNumber>
        </recommendedName>
        <alternativeName>
            <fullName evidence="6">Ornithine acetyltransferase</fullName>
            <shortName evidence="6">OATase</shortName>
        </alternativeName>
        <alternativeName>
            <fullName evidence="6">Ornithine transacetylase</fullName>
        </alternativeName>
    </domain>
    <domain>
        <recommendedName>
            <fullName evidence="6">Amino-acid acetyltransferase</fullName>
            <ecNumber evidence="6">2.3.1.1</ecNumber>
        </recommendedName>
        <alternativeName>
            <fullName evidence="6">N-acetylglutamate synthase</fullName>
            <shortName evidence="6">AGSase</shortName>
        </alternativeName>
    </domain>
    <component>
        <recommendedName>
            <fullName evidence="6">Arginine biosynthesis bifunctional protein ArgJ alpha chain</fullName>
        </recommendedName>
    </component>
    <component>
        <recommendedName>
            <fullName evidence="6">Arginine biosynthesis bifunctional protein ArgJ beta chain</fullName>
        </recommendedName>
    </component>
</protein>
<feature type="chain" id="PRO_5044923465" description="Arginine biosynthesis bifunctional protein ArgJ beta chain" evidence="6">
    <location>
        <begin position="206"/>
        <end position="413"/>
    </location>
</feature>
<evidence type="ECO:0000256" key="5">
    <source>
        <dbReference type="ARBA" id="ARBA00023315"/>
    </source>
</evidence>
<dbReference type="NCBIfam" id="NF003802">
    <property type="entry name" value="PRK05388.1"/>
    <property type="match status" value="1"/>
</dbReference>
<accession>A0ABV1LT39</accession>
<comment type="similarity">
    <text evidence="1 6">Belongs to the ArgJ family.</text>
</comment>
<keyword evidence="4 6" id="KW-0068">Autocatalytic cleavage</keyword>
<comment type="caution">
    <text evidence="7">The sequence shown here is derived from an EMBL/GenBank/DDBJ whole genome shotgun (WGS) entry which is preliminary data.</text>
</comment>
<feature type="site" description="Involved in the stabilization of negative charge on the oxyanion by the formation of the oxyanion hole" evidence="6">
    <location>
        <position position="137"/>
    </location>
</feature>
<dbReference type="HAMAP" id="MF_01106">
    <property type="entry name" value="ArgJ"/>
    <property type="match status" value="1"/>
</dbReference>
<name>A0ABV1LT39_9BURK</name>
<dbReference type="InterPro" id="IPR016117">
    <property type="entry name" value="ArgJ-like_dom_sf"/>
</dbReference>
<feature type="active site" description="Nucleophile" evidence="6">
    <location>
        <position position="206"/>
    </location>
</feature>
<dbReference type="InterPro" id="IPR042195">
    <property type="entry name" value="ArgJ_beta_C"/>
</dbReference>
<evidence type="ECO:0000256" key="2">
    <source>
        <dbReference type="ARBA" id="ARBA00011475"/>
    </source>
</evidence>
<evidence type="ECO:0000256" key="6">
    <source>
        <dbReference type="HAMAP-Rule" id="MF_01106"/>
    </source>
</evidence>
<dbReference type="PANTHER" id="PTHR23100">
    <property type="entry name" value="ARGININE BIOSYNTHESIS BIFUNCTIONAL PROTEIN ARGJ"/>
    <property type="match status" value="1"/>
</dbReference>
<keyword evidence="6" id="KW-0511">Multifunctional enzyme</keyword>
<reference evidence="7 8" key="1">
    <citation type="journal article" date="2024" name="Chem. Sci.">
        <title>Discovery of a lagriamide polyketide by integrated genome mining, isotopic labeling, and untargeted metabolomics.</title>
        <authorList>
            <person name="Fergusson C.H."/>
            <person name="Saulog J."/>
            <person name="Paulo B.S."/>
            <person name="Wilson D.M."/>
            <person name="Liu D.Y."/>
            <person name="Morehouse N.J."/>
            <person name="Waterworth S."/>
            <person name="Barkei J."/>
            <person name="Gray C.A."/>
            <person name="Kwan J.C."/>
            <person name="Eustaquio A.S."/>
            <person name="Linington R.G."/>
        </authorList>
    </citation>
    <scope>NUCLEOTIDE SEQUENCE [LARGE SCALE GENOMIC DNA]</scope>
    <source>
        <strain evidence="7 8">RL17-338-BIF-B</strain>
    </source>
</reference>
<comment type="pathway">
    <text evidence="6">Amino-acid biosynthesis; L-arginine biosynthesis; N(2)-acetyl-L-ornithine from L-glutamate: step 1/4.</text>
</comment>
<feature type="site" description="Involved in the stabilization of negative charge on the oxyanion by the formation of the oxyanion hole" evidence="6">
    <location>
        <position position="136"/>
    </location>
</feature>
<dbReference type="InterPro" id="IPR002813">
    <property type="entry name" value="Arg_biosynth_ArgJ"/>
</dbReference>
<feature type="binding site" evidence="6">
    <location>
        <position position="413"/>
    </location>
    <ligand>
        <name>substrate</name>
    </ligand>
</feature>
<sequence length="413" mass="44376">MRINFQRTYAIVPRRQLSSNSGAYNVDLNDKHPQPVGFKTLVGNIGIKDATDDFACVYSTVPCTVSGMFSQNLFAGPSVKVSRLHLAEGHPRAVVVVSKNANVATGEEGLANAIELTGRVGGKLQIDAKDVLVASTGIIGRRYPMEKVRAFIDDLDPESAGCDFAGIARAMMTTDTVSKYVHTRVGNATIVGVAKGVGMIEPNMATMLTFFFTDALVPQPTLDRIFRKVVNATFNCLSIDTDTSTSDSAAIFANGMAGEVPEAEFEARLHEVAIELVKKIARDGEGATKLLEVSVEGARDDAQAKRVAKAVVNSPLVKTAIHGADPNWGRVAMAIGKCEQDTDINPENVRIAFGDSEVYPKQLSVADLDRLSEVMRGEYVRVAIDLGCGKGHATVWGCDLSAEYIRINADYST</sequence>
<proteinExistence type="inferred from homology"/>
<keyword evidence="8" id="KW-1185">Reference proteome</keyword>
<dbReference type="Proteomes" id="UP001469089">
    <property type="component" value="Unassembled WGS sequence"/>
</dbReference>
<keyword evidence="6" id="KW-0055">Arginine biosynthesis</keyword>